<dbReference type="SUPFAM" id="SSF56235">
    <property type="entry name" value="N-terminal nucleophile aminohydrolases (Ntn hydrolases)"/>
    <property type="match status" value="1"/>
</dbReference>
<dbReference type="STRING" id="945713.IALB_2632"/>
<dbReference type="EMBL" id="CP003418">
    <property type="protein sequence ID" value="AFH50335.1"/>
    <property type="molecule type" value="Genomic_DNA"/>
</dbReference>
<evidence type="ECO:0000313" key="8">
    <source>
        <dbReference type="EMBL" id="AFH50335.1"/>
    </source>
</evidence>
<evidence type="ECO:0000256" key="7">
    <source>
        <dbReference type="PIRSR" id="PIRSR600246-3"/>
    </source>
</evidence>
<dbReference type="eggNOG" id="COG1446">
    <property type="taxonomic scope" value="Bacteria"/>
</dbReference>
<feature type="binding site" evidence="6">
    <location>
        <begin position="220"/>
        <end position="223"/>
    </location>
    <ligand>
        <name>substrate</name>
    </ligand>
</feature>
<evidence type="ECO:0000256" key="3">
    <source>
        <dbReference type="ARBA" id="ARBA00022813"/>
    </source>
</evidence>
<evidence type="ECO:0000256" key="4">
    <source>
        <dbReference type="ARBA" id="ARBA00069124"/>
    </source>
</evidence>
<gene>
    <name evidence="8" type="ordered locus">IALB_2632</name>
</gene>
<proteinExistence type="predicted"/>
<feature type="binding site" evidence="6">
    <location>
        <begin position="243"/>
        <end position="246"/>
    </location>
    <ligand>
        <name>substrate</name>
    </ligand>
</feature>
<evidence type="ECO:0000256" key="2">
    <source>
        <dbReference type="ARBA" id="ARBA00022801"/>
    </source>
</evidence>
<dbReference type="PANTHER" id="PTHR10188:SF6">
    <property type="entry name" value="N(4)-(BETA-N-ACETYLGLUCOSAMINYL)-L-ASPARAGINASE"/>
    <property type="match status" value="1"/>
</dbReference>
<dbReference type="Proteomes" id="UP000007394">
    <property type="component" value="Chromosome"/>
</dbReference>
<dbReference type="GO" id="GO:0006508">
    <property type="term" value="P:proteolysis"/>
    <property type="evidence" value="ECO:0007669"/>
    <property type="project" value="UniProtKB-KW"/>
</dbReference>
<evidence type="ECO:0000313" key="9">
    <source>
        <dbReference type="Proteomes" id="UP000007394"/>
    </source>
</evidence>
<keyword evidence="1" id="KW-0645">Protease</keyword>
<evidence type="ECO:0000256" key="5">
    <source>
        <dbReference type="PIRSR" id="PIRSR600246-1"/>
    </source>
</evidence>
<keyword evidence="3" id="KW-0068">Autocatalytic cleavage</keyword>
<dbReference type="KEGG" id="ial:IALB_2632"/>
<dbReference type="Gene3D" id="3.60.20.30">
    <property type="entry name" value="(Glycosyl)asparaginase"/>
    <property type="match status" value="1"/>
</dbReference>
<accession>I0AMX8</accession>
<feature type="site" description="Cleavage; by autolysis" evidence="7">
    <location>
        <begin position="191"/>
        <end position="192"/>
    </location>
</feature>
<evidence type="ECO:0000256" key="1">
    <source>
        <dbReference type="ARBA" id="ARBA00022670"/>
    </source>
</evidence>
<keyword evidence="9" id="KW-1185">Reference proteome</keyword>
<dbReference type="InterPro" id="IPR029055">
    <property type="entry name" value="Ntn_hydrolases_N"/>
</dbReference>
<reference evidence="8 9" key="1">
    <citation type="journal article" date="2012" name="Front. Microbiol.">
        <title>Complete genome of Ignavibacterium album, a metabolically versatile, flagellated, facultative anaerobe from the phylum Chlorobi.</title>
        <authorList>
            <person name="Liu Z."/>
            <person name="Frigaard N.-U."/>
            <person name="Vogl K."/>
            <person name="Iino T."/>
            <person name="Ohkuma M."/>
            <person name="Overmann J."/>
            <person name="Bryant D.A."/>
        </authorList>
    </citation>
    <scope>NUCLEOTIDE SEQUENCE [LARGE SCALE GENOMIC DNA]</scope>
    <source>
        <strain evidence="9">DSM 19864 / JCM 16511 / NBRC 101810 / Mat9-16</strain>
    </source>
</reference>
<sequence>MNKILTSILILSSIYFTVNQQFVFAQTNSGNYTIVIHGGAGGFPENAPDTLKQAYLNSLSEALSIGKNILANGGSSLDAVEKVINYLEDNPLFNAGRGGVFTSEGKHELDASIMFGKDLSTGAVAGVTIIKNPISLARLVMEKTEHVLFAGKGADELGLKLGVPVVHNSYFHTEEQYQSWLKSRMPKQPGETVGCVAIDKFGNITAGTSTGGRQNKLPGRVGDSPLINAGTYADNRTCGVSATGIGELFIRHTVAYRISALMELKGYSLKQACEEVMYKVLPEGAGGIIAVDKDGNYEMIFTTPAMFRAVANSEGLFQTAIWK</sequence>
<feature type="active site" description="Nucleophile" evidence="5">
    <location>
        <position position="192"/>
    </location>
</feature>
<dbReference type="GO" id="GO:0008233">
    <property type="term" value="F:peptidase activity"/>
    <property type="evidence" value="ECO:0007669"/>
    <property type="project" value="UniProtKB-KW"/>
</dbReference>
<dbReference type="FunFam" id="3.60.20.30:FF:000001">
    <property type="entry name" value="Isoaspartyl peptidase/L-asparaginase"/>
    <property type="match status" value="1"/>
</dbReference>
<dbReference type="HOGENOM" id="CLU_021603_1_0_10"/>
<dbReference type="Pfam" id="PF01112">
    <property type="entry name" value="Asparaginase_2"/>
    <property type="match status" value="1"/>
</dbReference>
<dbReference type="RefSeq" id="WP_014561476.1">
    <property type="nucleotide sequence ID" value="NC_017464.1"/>
</dbReference>
<dbReference type="OrthoDB" id="9780217at2"/>
<organism evidence="8 9">
    <name type="scientific">Ignavibacterium album (strain DSM 19864 / JCM 16511 / NBRC 101810 / Mat9-16)</name>
    <dbReference type="NCBI Taxonomy" id="945713"/>
    <lineage>
        <taxon>Bacteria</taxon>
        <taxon>Pseudomonadati</taxon>
        <taxon>Ignavibacteriota</taxon>
        <taxon>Ignavibacteria</taxon>
        <taxon>Ignavibacteriales</taxon>
        <taxon>Ignavibacteriaceae</taxon>
        <taxon>Ignavibacterium</taxon>
    </lineage>
</organism>
<keyword evidence="2" id="KW-0378">Hydrolase</keyword>
<name>I0AMX8_IGNAJ</name>
<dbReference type="InterPro" id="IPR000246">
    <property type="entry name" value="Peptidase_T2"/>
</dbReference>
<dbReference type="PATRIC" id="fig|945713.3.peg.2646"/>
<dbReference type="AlphaFoldDB" id="I0AMX8"/>
<dbReference type="GO" id="GO:0016811">
    <property type="term" value="F:hydrolase activity, acting on carbon-nitrogen (but not peptide) bonds, in linear amides"/>
    <property type="evidence" value="ECO:0007669"/>
    <property type="project" value="UniProtKB-ARBA"/>
</dbReference>
<dbReference type="PANTHER" id="PTHR10188">
    <property type="entry name" value="L-ASPARAGINASE"/>
    <property type="match status" value="1"/>
</dbReference>
<evidence type="ECO:0000256" key="6">
    <source>
        <dbReference type="PIRSR" id="PIRSR600246-2"/>
    </source>
</evidence>
<protein>
    <recommendedName>
        <fullName evidence="4">Isoaspartyl peptidase</fullName>
    </recommendedName>
</protein>
<dbReference type="CDD" id="cd04701">
    <property type="entry name" value="Asparaginase_2"/>
    <property type="match status" value="1"/>
</dbReference>